<dbReference type="EMBL" id="SMKI01000692">
    <property type="protein sequence ID" value="TDC62036.1"/>
    <property type="molecule type" value="Genomic_DNA"/>
</dbReference>
<sequence>MARDTSRDKVGRVMAHLYGTVWLRPPGGGQEWTARPEDVHPISASESLSQRVAEANQRARNAR</sequence>
<dbReference type="OrthoDB" id="3855669at2"/>
<reference evidence="2 3" key="1">
    <citation type="submission" date="2019-03" db="EMBL/GenBank/DDBJ databases">
        <title>Draft genome sequences of novel Actinobacteria.</title>
        <authorList>
            <person name="Sahin N."/>
            <person name="Ay H."/>
            <person name="Saygin H."/>
        </authorList>
    </citation>
    <scope>NUCLEOTIDE SEQUENCE [LARGE SCALE GENOMIC DNA]</scope>
    <source>
        <strain evidence="2 3">DSM 41900</strain>
    </source>
</reference>
<dbReference type="AlphaFoldDB" id="A0A4R4SH75"/>
<comment type="caution">
    <text evidence="2">The sequence shown here is derived from an EMBL/GenBank/DDBJ whole genome shotgun (WGS) entry which is preliminary data.</text>
</comment>
<dbReference type="Proteomes" id="UP000295345">
    <property type="component" value="Unassembled WGS sequence"/>
</dbReference>
<gene>
    <name evidence="2" type="ORF">E1283_34760</name>
</gene>
<organism evidence="2 3">
    <name type="scientific">Streptomyces hainanensis</name>
    <dbReference type="NCBI Taxonomy" id="402648"/>
    <lineage>
        <taxon>Bacteria</taxon>
        <taxon>Bacillati</taxon>
        <taxon>Actinomycetota</taxon>
        <taxon>Actinomycetes</taxon>
        <taxon>Kitasatosporales</taxon>
        <taxon>Streptomycetaceae</taxon>
        <taxon>Streptomyces</taxon>
    </lineage>
</organism>
<proteinExistence type="predicted"/>
<evidence type="ECO:0000256" key="1">
    <source>
        <dbReference type="SAM" id="MobiDB-lite"/>
    </source>
</evidence>
<evidence type="ECO:0000313" key="3">
    <source>
        <dbReference type="Proteomes" id="UP000295345"/>
    </source>
</evidence>
<accession>A0A4R4SH75</accession>
<keyword evidence="3" id="KW-1185">Reference proteome</keyword>
<name>A0A4R4SH75_9ACTN</name>
<evidence type="ECO:0000313" key="2">
    <source>
        <dbReference type="EMBL" id="TDC62036.1"/>
    </source>
</evidence>
<feature type="region of interest" description="Disordered" evidence="1">
    <location>
        <begin position="25"/>
        <end position="63"/>
    </location>
</feature>
<protein>
    <submittedName>
        <fullName evidence="2">Uncharacterized protein</fullName>
    </submittedName>
</protein>